<dbReference type="KEGG" id="aoc:Aocu_12110"/>
<dbReference type="InterPro" id="IPR033714">
    <property type="entry name" value="tRNA_bind_bactPheRS"/>
</dbReference>
<evidence type="ECO:0000256" key="9">
    <source>
        <dbReference type="ARBA" id="ARBA00022840"/>
    </source>
</evidence>
<reference evidence="21" key="1">
    <citation type="submission" date="2014-05" db="EMBL/GenBank/DDBJ databases">
        <authorList>
            <person name="Kube M."/>
        </authorList>
    </citation>
    <scope>NUCLEOTIDE SEQUENCE [LARGE SCALE GENOMIC DNA]</scope>
</reference>
<dbReference type="SUPFAM" id="SSF50249">
    <property type="entry name" value="Nucleic acid-binding proteins"/>
    <property type="match status" value="1"/>
</dbReference>
<protein>
    <recommendedName>
        <fullName evidence="15">Phenylalanine--tRNA ligase beta subunit</fullName>
        <ecNumber evidence="15">6.1.1.20</ecNumber>
    </recommendedName>
    <alternativeName>
        <fullName evidence="15">Phenylalanyl-tRNA synthetase beta subunit</fullName>
        <shortName evidence="15">PheRS</shortName>
    </alternativeName>
</protein>
<dbReference type="SMART" id="SM00874">
    <property type="entry name" value="B5"/>
    <property type="match status" value="1"/>
</dbReference>
<dbReference type="RefSeq" id="WP_045749718.1">
    <property type="nucleotide sequence ID" value="NZ_FUZK01000001.1"/>
</dbReference>
<dbReference type="FunFam" id="2.40.50.140:FF:000045">
    <property type="entry name" value="Phenylalanine--tRNA ligase beta subunit"/>
    <property type="match status" value="1"/>
</dbReference>
<dbReference type="SUPFAM" id="SSF56037">
    <property type="entry name" value="PheT/TilS domain"/>
    <property type="match status" value="1"/>
</dbReference>
<dbReference type="SUPFAM" id="SSF54991">
    <property type="entry name" value="Anticodon-binding domain of PheRS"/>
    <property type="match status" value="1"/>
</dbReference>
<evidence type="ECO:0000256" key="10">
    <source>
        <dbReference type="ARBA" id="ARBA00022842"/>
    </source>
</evidence>
<keyword evidence="10 15" id="KW-0460">Magnesium</keyword>
<keyword evidence="9 15" id="KW-0067">ATP-binding</keyword>
<evidence type="ECO:0000256" key="8">
    <source>
        <dbReference type="ARBA" id="ARBA00022741"/>
    </source>
</evidence>
<dbReference type="CDD" id="cd02796">
    <property type="entry name" value="tRNA_bind_bactPheRS"/>
    <property type="match status" value="1"/>
</dbReference>
<dbReference type="Pfam" id="PF01588">
    <property type="entry name" value="tRNA_bind"/>
    <property type="match status" value="1"/>
</dbReference>
<dbReference type="EC" id="6.1.1.20" evidence="15"/>
<dbReference type="PROSITE" id="PS50886">
    <property type="entry name" value="TRBD"/>
    <property type="match status" value="1"/>
</dbReference>
<dbReference type="PANTHER" id="PTHR10947:SF0">
    <property type="entry name" value="PHENYLALANINE--TRNA LIGASE BETA SUBUNIT"/>
    <property type="match status" value="1"/>
</dbReference>
<feature type="domain" description="FDX-ACB" evidence="18">
    <location>
        <begin position="691"/>
        <end position="784"/>
    </location>
</feature>
<evidence type="ECO:0000256" key="6">
    <source>
        <dbReference type="ARBA" id="ARBA00022598"/>
    </source>
</evidence>
<dbReference type="Pfam" id="PF17759">
    <property type="entry name" value="tRNA_synthFbeta"/>
    <property type="match status" value="1"/>
</dbReference>
<evidence type="ECO:0000256" key="5">
    <source>
        <dbReference type="ARBA" id="ARBA00022555"/>
    </source>
</evidence>
<evidence type="ECO:0000256" key="16">
    <source>
        <dbReference type="PROSITE-ProRule" id="PRU00209"/>
    </source>
</evidence>
<gene>
    <name evidence="15 20" type="primary">pheT</name>
    <name evidence="20" type="ORF">Aocu_12110</name>
</gene>
<evidence type="ECO:0000256" key="2">
    <source>
        <dbReference type="ARBA" id="ARBA00008653"/>
    </source>
</evidence>
<comment type="subunit">
    <text evidence="3 15">Tetramer of two alpha and two beta subunits.</text>
</comment>
<dbReference type="Gene3D" id="3.30.930.10">
    <property type="entry name" value="Bira Bifunctional Protein, Domain 2"/>
    <property type="match status" value="1"/>
</dbReference>
<sequence>MYILENILKKFIDVPNNLFEITNQNMIEVDEYSLLNTSSNLVIGKVISCLDHPNSDHLHVTKVDVGTEILDIVCGASNVALNQYVIVAKVGAILPGDFQIKAAKVRGESSNGMICSLKELGMDEKYIPKAFSDGIFFFDKEMPLGDNPFKYLGLDGKKLLLGMTPNRGDLLSHLGFAYDLASITNQKVNIPKSSFKPVKPHHGMKVSIQSTNCLEYRLAVLDVEVKESPLWLKNALIESDIRPINNVVDITNYVLITYGTPLHAFDFNKVQSKEVLVRQAKPKEEIQTLDEVKRVLSEEDILITDGKNGIALGGVMGGHLSSIDDHTQKIILEAALFDSKTIEKTSRRLGLKSDSSLRYERGVERSRVALGMDKAIELLIELADARLYEGIEVASLEEKQPTWIELSIEKNNSLLGIDLTLKDIVDILKRLNYEVETIDSDKLNVLPPSYRKDILIPADVSEEILRIYGYQQVKLVNLSLSQMGGLSPKQKKMRSLKKELVGLGFNEVINYSLISPEDVLDYPIVGETVSLLMPMSEDRKVLRQSLIPGLIDHLNYTLKRQMENITTFEIGHVFAKDVEKNHLGILMQGNYIDKNYLQHHLPVDFYVLKGVLNKIETLLGVSLKYVKTSDINALHPGIQAKLLLKDQVIGYMGKLHPNIEKAHDVYDAFVAEIDLSMISYEKDTLVFDSISKYPSITRDLSFVISKSHAMQDVLDLIYQTARKLITDVTLFDVYEGPNVEAGKVSVAVSITFNNKEKTLEKTDVEKALKSIRNRLEFTFKAFFRE</sequence>
<dbReference type="SUPFAM" id="SSF46955">
    <property type="entry name" value="Putative DNA-binding domain"/>
    <property type="match status" value="1"/>
</dbReference>
<dbReference type="GO" id="GO:0009328">
    <property type="term" value="C:phenylalanine-tRNA ligase complex"/>
    <property type="evidence" value="ECO:0007669"/>
    <property type="project" value="TreeGrafter"/>
</dbReference>
<dbReference type="HAMAP" id="MF_00283">
    <property type="entry name" value="Phe_tRNA_synth_beta1"/>
    <property type="match status" value="1"/>
</dbReference>
<name>A0A061ACZ3_9MOLU</name>
<evidence type="ECO:0000256" key="4">
    <source>
        <dbReference type="ARBA" id="ARBA00022490"/>
    </source>
</evidence>
<comment type="similarity">
    <text evidence="2 15">Belongs to the phenylalanyl-tRNA synthetase beta subunit family. Type 1 subfamily.</text>
</comment>
<dbReference type="InterPro" id="IPR041616">
    <property type="entry name" value="PheRS_beta_core"/>
</dbReference>
<dbReference type="HOGENOM" id="CLU_016891_2_0_14"/>
<dbReference type="InterPro" id="IPR036690">
    <property type="entry name" value="Fdx_antiC-bd_sf"/>
</dbReference>
<dbReference type="InterPro" id="IPR005147">
    <property type="entry name" value="tRNA_synthase_B5-dom"/>
</dbReference>
<dbReference type="FunCoup" id="A0A061ACZ3">
    <property type="interactions" value="295"/>
</dbReference>
<dbReference type="GO" id="GO:0006432">
    <property type="term" value="P:phenylalanyl-tRNA aminoacylation"/>
    <property type="evidence" value="ECO:0007669"/>
    <property type="project" value="UniProtKB-UniRule"/>
</dbReference>
<evidence type="ECO:0000259" key="17">
    <source>
        <dbReference type="PROSITE" id="PS50886"/>
    </source>
</evidence>
<feature type="binding site" evidence="15">
    <location>
        <position position="463"/>
    </location>
    <ligand>
        <name>Mg(2+)</name>
        <dbReference type="ChEBI" id="CHEBI:18420"/>
        <note>shared with alpha subunit</note>
    </ligand>
</feature>
<dbReference type="Proteomes" id="UP000032434">
    <property type="component" value="Chromosome 1"/>
</dbReference>
<dbReference type="InterPro" id="IPR045060">
    <property type="entry name" value="Phe-tRNA-ligase_IIc_bsu"/>
</dbReference>
<dbReference type="Gene3D" id="3.30.70.380">
    <property type="entry name" value="Ferrodoxin-fold anticodon-binding domain"/>
    <property type="match status" value="1"/>
</dbReference>
<keyword evidence="21" id="KW-1185">Reference proteome</keyword>
<organism evidence="20 21">
    <name type="scientific">Acholeplasma oculi</name>
    <dbReference type="NCBI Taxonomy" id="35623"/>
    <lineage>
        <taxon>Bacteria</taxon>
        <taxon>Bacillati</taxon>
        <taxon>Mycoplasmatota</taxon>
        <taxon>Mollicutes</taxon>
        <taxon>Acholeplasmatales</taxon>
        <taxon>Acholeplasmataceae</taxon>
        <taxon>Acholeplasma</taxon>
    </lineage>
</organism>
<dbReference type="InterPro" id="IPR005121">
    <property type="entry name" value="Fdx_antiC-bd"/>
</dbReference>
<dbReference type="PANTHER" id="PTHR10947">
    <property type="entry name" value="PHENYLALANYL-TRNA SYNTHETASE BETA CHAIN AND LEUCINE-RICH REPEAT-CONTAINING PROTEIN 47"/>
    <property type="match status" value="1"/>
</dbReference>
<dbReference type="PROSITE" id="PS51447">
    <property type="entry name" value="FDX_ACB"/>
    <property type="match status" value="1"/>
</dbReference>
<feature type="domain" description="B5" evidence="19">
    <location>
        <begin position="399"/>
        <end position="475"/>
    </location>
</feature>
<dbReference type="GO" id="GO:0000287">
    <property type="term" value="F:magnesium ion binding"/>
    <property type="evidence" value="ECO:0007669"/>
    <property type="project" value="UniProtKB-UniRule"/>
</dbReference>
<keyword evidence="7 15" id="KW-0479">Metal-binding</keyword>
<dbReference type="GO" id="GO:0000049">
    <property type="term" value="F:tRNA binding"/>
    <property type="evidence" value="ECO:0007669"/>
    <property type="project" value="UniProtKB-UniRule"/>
</dbReference>
<proteinExistence type="inferred from homology"/>
<dbReference type="SMART" id="SM00873">
    <property type="entry name" value="B3_4"/>
    <property type="match status" value="1"/>
</dbReference>
<evidence type="ECO:0000256" key="11">
    <source>
        <dbReference type="ARBA" id="ARBA00022884"/>
    </source>
</evidence>
<feature type="binding site" evidence="15">
    <location>
        <position position="462"/>
    </location>
    <ligand>
        <name>Mg(2+)</name>
        <dbReference type="ChEBI" id="CHEBI:18420"/>
        <note>shared with alpha subunit</note>
    </ligand>
</feature>
<dbReference type="InterPro" id="IPR045864">
    <property type="entry name" value="aa-tRNA-synth_II/BPL/LPL"/>
</dbReference>
<dbReference type="GO" id="GO:0005524">
    <property type="term" value="F:ATP binding"/>
    <property type="evidence" value="ECO:0007669"/>
    <property type="project" value="UniProtKB-UniRule"/>
</dbReference>
<evidence type="ECO:0000259" key="18">
    <source>
        <dbReference type="PROSITE" id="PS51447"/>
    </source>
</evidence>
<evidence type="ECO:0000256" key="13">
    <source>
        <dbReference type="ARBA" id="ARBA00023146"/>
    </source>
</evidence>
<feature type="binding site" evidence="15">
    <location>
        <position position="453"/>
    </location>
    <ligand>
        <name>Mg(2+)</name>
        <dbReference type="ChEBI" id="CHEBI:18420"/>
        <note>shared with alpha subunit</note>
    </ligand>
</feature>
<dbReference type="Pfam" id="PF03484">
    <property type="entry name" value="B5"/>
    <property type="match status" value="1"/>
</dbReference>
<keyword evidence="5 16" id="KW-0820">tRNA-binding</keyword>
<keyword evidence="13 15" id="KW-0030">Aminoacyl-tRNA synthetase</keyword>
<dbReference type="EMBL" id="LK028559">
    <property type="protein sequence ID" value="CDR31284.1"/>
    <property type="molecule type" value="Genomic_DNA"/>
</dbReference>
<dbReference type="NCBIfam" id="NF045760">
    <property type="entry name" value="YtpR"/>
    <property type="match status" value="1"/>
</dbReference>
<evidence type="ECO:0000256" key="7">
    <source>
        <dbReference type="ARBA" id="ARBA00022723"/>
    </source>
</evidence>
<evidence type="ECO:0000313" key="20">
    <source>
        <dbReference type="EMBL" id="CDR31284.1"/>
    </source>
</evidence>
<dbReference type="PROSITE" id="PS51483">
    <property type="entry name" value="B5"/>
    <property type="match status" value="1"/>
</dbReference>
<dbReference type="CDD" id="cd00769">
    <property type="entry name" value="PheRS_beta_core"/>
    <property type="match status" value="1"/>
</dbReference>
<dbReference type="SUPFAM" id="SSF55681">
    <property type="entry name" value="Class II aaRS and biotin synthetases"/>
    <property type="match status" value="1"/>
</dbReference>
<comment type="catalytic activity">
    <reaction evidence="14 15">
        <text>tRNA(Phe) + L-phenylalanine + ATP = L-phenylalanyl-tRNA(Phe) + AMP + diphosphate + H(+)</text>
        <dbReference type="Rhea" id="RHEA:19413"/>
        <dbReference type="Rhea" id="RHEA-COMP:9668"/>
        <dbReference type="Rhea" id="RHEA-COMP:9699"/>
        <dbReference type="ChEBI" id="CHEBI:15378"/>
        <dbReference type="ChEBI" id="CHEBI:30616"/>
        <dbReference type="ChEBI" id="CHEBI:33019"/>
        <dbReference type="ChEBI" id="CHEBI:58095"/>
        <dbReference type="ChEBI" id="CHEBI:78442"/>
        <dbReference type="ChEBI" id="CHEBI:78531"/>
        <dbReference type="ChEBI" id="CHEBI:456215"/>
        <dbReference type="EC" id="6.1.1.20"/>
    </reaction>
</comment>
<evidence type="ECO:0000259" key="19">
    <source>
        <dbReference type="PROSITE" id="PS51483"/>
    </source>
</evidence>
<dbReference type="SMART" id="SM00896">
    <property type="entry name" value="FDX-ACB"/>
    <property type="match status" value="1"/>
</dbReference>
<dbReference type="InParanoid" id="A0A061ACZ3"/>
<dbReference type="InterPro" id="IPR020825">
    <property type="entry name" value="Phe-tRNA_synthase-like_B3/B4"/>
</dbReference>
<evidence type="ECO:0000256" key="14">
    <source>
        <dbReference type="ARBA" id="ARBA00049255"/>
    </source>
</evidence>
<accession>A0A061ACZ3</accession>
<dbReference type="Gene3D" id="2.40.50.140">
    <property type="entry name" value="Nucleic acid-binding proteins"/>
    <property type="match status" value="1"/>
</dbReference>
<evidence type="ECO:0000256" key="12">
    <source>
        <dbReference type="ARBA" id="ARBA00022917"/>
    </source>
</evidence>
<keyword evidence="4 15" id="KW-0963">Cytoplasm</keyword>
<dbReference type="NCBIfam" id="TIGR00472">
    <property type="entry name" value="pheT_bact"/>
    <property type="match status" value="1"/>
</dbReference>
<dbReference type="AlphaFoldDB" id="A0A061ACZ3"/>
<dbReference type="GO" id="GO:0004826">
    <property type="term" value="F:phenylalanine-tRNA ligase activity"/>
    <property type="evidence" value="ECO:0007669"/>
    <property type="project" value="UniProtKB-UniRule"/>
</dbReference>
<dbReference type="InterPro" id="IPR009061">
    <property type="entry name" value="DNA-bd_dom_put_sf"/>
</dbReference>
<evidence type="ECO:0000256" key="1">
    <source>
        <dbReference type="ARBA" id="ARBA00004496"/>
    </source>
</evidence>
<dbReference type="InterPro" id="IPR005146">
    <property type="entry name" value="B3/B4_tRNA-bd"/>
</dbReference>
<keyword evidence="6 15" id="KW-0436">Ligase</keyword>
<feature type="binding site" evidence="15">
    <location>
        <position position="459"/>
    </location>
    <ligand>
        <name>Mg(2+)</name>
        <dbReference type="ChEBI" id="CHEBI:18420"/>
        <note>shared with alpha subunit</note>
    </ligand>
</feature>
<evidence type="ECO:0000256" key="3">
    <source>
        <dbReference type="ARBA" id="ARBA00011209"/>
    </source>
</evidence>
<evidence type="ECO:0000256" key="15">
    <source>
        <dbReference type="HAMAP-Rule" id="MF_00283"/>
    </source>
</evidence>
<dbReference type="Pfam" id="PF03147">
    <property type="entry name" value="FDX-ACB"/>
    <property type="match status" value="1"/>
</dbReference>
<dbReference type="Pfam" id="PF03483">
    <property type="entry name" value="B3_4"/>
    <property type="match status" value="1"/>
</dbReference>
<keyword evidence="11 16" id="KW-0694">RNA-binding</keyword>
<evidence type="ECO:0000313" key="21">
    <source>
        <dbReference type="Proteomes" id="UP000032434"/>
    </source>
</evidence>
<keyword evidence="12 15" id="KW-0648">Protein biosynthesis</keyword>
<dbReference type="InterPro" id="IPR012340">
    <property type="entry name" value="NA-bd_OB-fold"/>
</dbReference>
<keyword evidence="8 15" id="KW-0547">Nucleotide-binding</keyword>
<dbReference type="PATRIC" id="fig|35623.3.peg.1211"/>
<dbReference type="Gene3D" id="3.50.40.10">
    <property type="entry name" value="Phenylalanyl-trna Synthetase, Chain B, domain 3"/>
    <property type="match status" value="1"/>
</dbReference>
<comment type="subcellular location">
    <subcellularLocation>
        <location evidence="1 15">Cytoplasm</location>
    </subcellularLocation>
</comment>
<dbReference type="Gene3D" id="3.30.56.10">
    <property type="match status" value="2"/>
</dbReference>
<dbReference type="InterPro" id="IPR002547">
    <property type="entry name" value="tRNA-bd_dom"/>
</dbReference>
<comment type="cofactor">
    <cofactor evidence="15">
        <name>Mg(2+)</name>
        <dbReference type="ChEBI" id="CHEBI:18420"/>
    </cofactor>
    <text evidence="15">Binds 2 magnesium ions per tetramer.</text>
</comment>
<dbReference type="InterPro" id="IPR004532">
    <property type="entry name" value="Phe-tRNA-ligase_IIc_bsu_bact"/>
</dbReference>
<feature type="domain" description="TRNA-binding" evidence="17">
    <location>
        <begin position="35"/>
        <end position="149"/>
    </location>
</feature>
<dbReference type="STRING" id="35623.Aocu_12110"/>